<keyword evidence="2" id="KW-0614">Plasmid</keyword>
<dbReference type="KEGG" id="bph:Bphy_5573"/>
<reference evidence="3" key="1">
    <citation type="journal article" date="2014" name="Stand. Genomic Sci.">
        <title>Complete genome sequence of Burkholderia phymatum STM815(T), a broad host range and efficient nitrogen-fixing symbiont of Mimosa species.</title>
        <authorList>
            <person name="Moulin L."/>
            <person name="Klonowska A."/>
            <person name="Caroline B."/>
            <person name="Booth K."/>
            <person name="Vriezen J.A."/>
            <person name="Melkonian R."/>
            <person name="James E.K."/>
            <person name="Young J.P."/>
            <person name="Bena G."/>
            <person name="Hauser L."/>
            <person name="Land M."/>
            <person name="Kyrpides N."/>
            <person name="Bruce D."/>
            <person name="Chain P."/>
            <person name="Copeland A."/>
            <person name="Pitluck S."/>
            <person name="Woyke T."/>
            <person name="Lizotte-Waniewski M."/>
            <person name="Bristow J."/>
            <person name="Riley M."/>
        </authorList>
    </citation>
    <scope>NUCLEOTIDE SEQUENCE [LARGE SCALE GENOMIC DNA]</scope>
    <source>
        <strain evidence="3">DSM 17167 / CIP 108236 / LMG 21445 / STM815</strain>
        <plasmid evidence="3">Plasmid pBPHY01</plasmid>
    </source>
</reference>
<sequence length="222" mass="23899" precursor="true">MNGRFDKRALAGCIVMGGLALAAVVLHIESNALSELWPFHHEDVSVADDTQNPPPSTNDAPPAVAVHDDTSDADIAFVLQSVSDDLQRNDLTAAKVLLDEVLAVHSDLPQALALKQELRARELRAAQTTTVVAAADAGNTQPSVATETRETETRATDRTQEKAVRSRQVASHGTSHAKSQHAQRKHTAIVSNGRPKTRAEVIAELKRARVNGTMPNFGGRQR</sequence>
<gene>
    <name evidence="2" type="ordered locus">Bphy_5573</name>
</gene>
<organism evidence="2 3">
    <name type="scientific">Paraburkholderia phymatum (strain DSM 17167 / CIP 108236 / LMG 21445 / STM815)</name>
    <name type="common">Burkholderia phymatum</name>
    <dbReference type="NCBI Taxonomy" id="391038"/>
    <lineage>
        <taxon>Bacteria</taxon>
        <taxon>Pseudomonadati</taxon>
        <taxon>Pseudomonadota</taxon>
        <taxon>Betaproteobacteria</taxon>
        <taxon>Burkholderiales</taxon>
        <taxon>Burkholderiaceae</taxon>
        <taxon>Paraburkholderia</taxon>
    </lineage>
</organism>
<geneLocation type="plasmid" evidence="2 3">
    <name>pBPHY01</name>
</geneLocation>
<proteinExistence type="predicted"/>
<dbReference type="Proteomes" id="UP000001192">
    <property type="component" value="Plasmid pBPHY01"/>
</dbReference>
<evidence type="ECO:0000313" key="2">
    <source>
        <dbReference type="EMBL" id="ACC74648.1"/>
    </source>
</evidence>
<name>B2JUC6_PARP8</name>
<dbReference type="EMBL" id="CP001045">
    <property type="protein sequence ID" value="ACC74648.1"/>
    <property type="molecule type" value="Genomic_DNA"/>
</dbReference>
<dbReference type="HOGENOM" id="CLU_1243400_0_0_4"/>
<feature type="compositionally biased region" description="Polar residues" evidence="1">
    <location>
        <begin position="168"/>
        <end position="177"/>
    </location>
</feature>
<feature type="compositionally biased region" description="Basic residues" evidence="1">
    <location>
        <begin position="178"/>
        <end position="187"/>
    </location>
</feature>
<dbReference type="AlphaFoldDB" id="B2JUC6"/>
<feature type="region of interest" description="Disordered" evidence="1">
    <location>
        <begin position="138"/>
        <end position="197"/>
    </location>
</feature>
<evidence type="ECO:0000313" key="3">
    <source>
        <dbReference type="Proteomes" id="UP000001192"/>
    </source>
</evidence>
<evidence type="ECO:0000256" key="1">
    <source>
        <dbReference type="SAM" id="MobiDB-lite"/>
    </source>
</evidence>
<protein>
    <submittedName>
        <fullName evidence="2">Uncharacterized protein</fullName>
    </submittedName>
</protein>
<dbReference type="RefSeq" id="WP_012404810.1">
    <property type="nucleotide sequence ID" value="NC_010625.1"/>
</dbReference>
<accession>B2JUC6</accession>
<feature type="compositionally biased region" description="Basic and acidic residues" evidence="1">
    <location>
        <begin position="147"/>
        <end position="164"/>
    </location>
</feature>
<keyword evidence="3" id="KW-1185">Reference proteome</keyword>